<comment type="caution">
    <text evidence="1">The sequence shown here is derived from an EMBL/GenBank/DDBJ whole genome shotgun (WGS) entry which is preliminary data.</text>
</comment>
<protein>
    <submittedName>
        <fullName evidence="1">Uncharacterized protein</fullName>
    </submittedName>
</protein>
<gene>
    <name evidence="1" type="ORF">PXEA_LOCUS10899</name>
</gene>
<keyword evidence="2" id="KW-1185">Reference proteome</keyword>
<dbReference type="Proteomes" id="UP000784294">
    <property type="component" value="Unassembled WGS sequence"/>
</dbReference>
<name>A0A3S5BTC6_9PLAT</name>
<reference evidence="1" key="1">
    <citation type="submission" date="2018-11" db="EMBL/GenBank/DDBJ databases">
        <authorList>
            <consortium name="Pathogen Informatics"/>
        </authorList>
    </citation>
    <scope>NUCLEOTIDE SEQUENCE</scope>
</reference>
<dbReference type="AlphaFoldDB" id="A0A3S5BTC6"/>
<organism evidence="1 2">
    <name type="scientific">Protopolystoma xenopodis</name>
    <dbReference type="NCBI Taxonomy" id="117903"/>
    <lineage>
        <taxon>Eukaryota</taxon>
        <taxon>Metazoa</taxon>
        <taxon>Spiralia</taxon>
        <taxon>Lophotrochozoa</taxon>
        <taxon>Platyhelminthes</taxon>
        <taxon>Monogenea</taxon>
        <taxon>Polyopisthocotylea</taxon>
        <taxon>Polystomatidea</taxon>
        <taxon>Polystomatidae</taxon>
        <taxon>Protopolystoma</taxon>
    </lineage>
</organism>
<dbReference type="OrthoDB" id="5566198at2759"/>
<evidence type="ECO:0000313" key="1">
    <source>
        <dbReference type="EMBL" id="VEL17459.1"/>
    </source>
</evidence>
<evidence type="ECO:0000313" key="2">
    <source>
        <dbReference type="Proteomes" id="UP000784294"/>
    </source>
</evidence>
<accession>A0A3S5BTC6</accession>
<sequence length="125" mass="13557">MKSTFRLYYLGDALSLASTGSAISSNPTGHSSRLNGGICSGTGSGAYQISVVARFDQHKGRVWRVSWNITAKVDFRRLVRITELICQCVDGTAIACDIDFAVKFFEALNFRHGISMLLVSSGSLC</sequence>
<proteinExistence type="predicted"/>
<dbReference type="EMBL" id="CAAALY010032712">
    <property type="protein sequence ID" value="VEL17459.1"/>
    <property type="molecule type" value="Genomic_DNA"/>
</dbReference>